<keyword evidence="7" id="KW-1185">Reference proteome</keyword>
<comment type="similarity">
    <text evidence="1">Belongs to the glycosyl hydrolase 13 family.</text>
</comment>
<protein>
    <submittedName>
        <fullName evidence="6">Glycogen debranching protein GlgX</fullName>
    </submittedName>
</protein>
<evidence type="ECO:0000256" key="2">
    <source>
        <dbReference type="ARBA" id="ARBA00022801"/>
    </source>
</evidence>
<dbReference type="Gene3D" id="2.60.40.10">
    <property type="entry name" value="Immunoglobulins"/>
    <property type="match status" value="1"/>
</dbReference>
<dbReference type="Gene3D" id="2.60.40.1180">
    <property type="entry name" value="Golgi alpha-mannosidase II"/>
    <property type="match status" value="1"/>
</dbReference>
<keyword evidence="2" id="KW-0378">Hydrolase</keyword>
<dbReference type="InterPro" id="IPR004193">
    <property type="entry name" value="Glyco_hydro_13_N"/>
</dbReference>
<organism evidence="6 7">
    <name type="scientific">Aquiflexum gelatinilyticum</name>
    <dbReference type="NCBI Taxonomy" id="2961943"/>
    <lineage>
        <taxon>Bacteria</taxon>
        <taxon>Pseudomonadati</taxon>
        <taxon>Bacteroidota</taxon>
        <taxon>Cytophagia</taxon>
        <taxon>Cytophagales</taxon>
        <taxon>Cyclobacteriaceae</taxon>
        <taxon>Aquiflexum</taxon>
    </lineage>
</organism>
<dbReference type="EMBL" id="JANSUY010000001">
    <property type="protein sequence ID" value="MCR9013544.1"/>
    <property type="molecule type" value="Genomic_DNA"/>
</dbReference>
<dbReference type="GO" id="GO:0019156">
    <property type="term" value="F:isoamylase activity"/>
    <property type="evidence" value="ECO:0007669"/>
    <property type="project" value="UniProtKB-ARBA"/>
</dbReference>
<evidence type="ECO:0000259" key="5">
    <source>
        <dbReference type="SMART" id="SM00642"/>
    </source>
</evidence>
<dbReference type="Gene3D" id="3.20.20.80">
    <property type="entry name" value="Glycosidases"/>
    <property type="match status" value="1"/>
</dbReference>
<keyword evidence="4" id="KW-0326">Glycosidase</keyword>
<dbReference type="GO" id="GO:0005980">
    <property type="term" value="P:glycogen catabolic process"/>
    <property type="evidence" value="ECO:0007669"/>
    <property type="project" value="InterPro"/>
</dbReference>
<dbReference type="SUPFAM" id="SSF51011">
    <property type="entry name" value="Glycosyl hydrolase domain"/>
    <property type="match status" value="1"/>
</dbReference>
<dbReference type="SUPFAM" id="SSF81296">
    <property type="entry name" value="E set domains"/>
    <property type="match status" value="1"/>
</dbReference>
<dbReference type="SMART" id="SM00642">
    <property type="entry name" value="Aamy"/>
    <property type="match status" value="1"/>
</dbReference>
<dbReference type="GO" id="GO:0004135">
    <property type="term" value="F:amylo-alpha-1,6-glucosidase activity"/>
    <property type="evidence" value="ECO:0007669"/>
    <property type="project" value="InterPro"/>
</dbReference>
<feature type="domain" description="Glycosyl hydrolase family 13 catalytic" evidence="5">
    <location>
        <begin position="149"/>
        <end position="571"/>
    </location>
</feature>
<evidence type="ECO:0000313" key="6">
    <source>
        <dbReference type="EMBL" id="MCR9013544.1"/>
    </source>
</evidence>
<accession>A0A9X2P5R1</accession>
<keyword evidence="3" id="KW-0809">Transit peptide</keyword>
<dbReference type="PANTHER" id="PTHR43002">
    <property type="entry name" value="GLYCOGEN DEBRANCHING ENZYME"/>
    <property type="match status" value="1"/>
</dbReference>
<sequence>MSTSINTYFTSVGQSFPIGPSISPEGVNFCLFSKNAIWVELLFFNDVADIEPSHVFRLDSAKNKTYHYWHIFVAGVKAGQLYGYRIHGPFETAKGHRFDSSKVLVDPYAKSLAVPPEFNRKALSKFEKEDAQSLKSVIVDLGLYDWEGDIHPRRSFSSTVIYEMHVGGFTKNPNSGVATEKRGTFAGLIEKIPYLVELGITAVELLPVFQFDVQDAPEGKTNYWGYSPISFFAPHQGYSTDPENPLKVLDEFRDMVKALHRAGLEVIMDVVFNHTSENHEEGPTYTFRGIDNSIYYILDNDKSKYKNYSGTGNTLNANQSIVRKMIISSLHFWVRDMHVDGFRFDLASILSRDEKGNPIENAPILWDIESDPILAGTKLIAEAWDASGLYQVGNFTGDSWKEWNGRFRDDARSFLRGDRGKVGDFVTRLIGSPDMYESKNRELEQSINFVTCHDGFTLNDLVSYNFKHNMANGENNRDGHNDNLSWNCGVEGPTDNPKILALRNRQIKNFFTVTLLSLGAPMILMGDEILHTQQGNNNAYCQDNELTWFDWDLVEKNADIFRFVKILIKKRLLRETSQSNFNMSLKELLLQSKIQWHGVKLHQPDWSPSSLSIAMTILSLNRKMAMHYLINSYNQDLTFEIPKTIDAKKVSWRRWIDTSFESPKDICLWSDAGNHIENSYLVKSHSIAILFTKIE</sequence>
<dbReference type="InterPro" id="IPR014756">
    <property type="entry name" value="Ig_E-set"/>
</dbReference>
<proteinExistence type="inferred from homology"/>
<name>A0A9X2P5R1_9BACT</name>
<dbReference type="InterPro" id="IPR044505">
    <property type="entry name" value="GlgX_Isoamylase_N_E_set"/>
</dbReference>
<dbReference type="CDD" id="cd11326">
    <property type="entry name" value="AmyAc_Glg_debranch"/>
    <property type="match status" value="1"/>
</dbReference>
<dbReference type="CDD" id="cd02856">
    <property type="entry name" value="E_set_GDE_Isoamylase_N"/>
    <property type="match status" value="1"/>
</dbReference>
<dbReference type="InterPro" id="IPR006047">
    <property type="entry name" value="GH13_cat_dom"/>
</dbReference>
<dbReference type="InterPro" id="IPR013783">
    <property type="entry name" value="Ig-like_fold"/>
</dbReference>
<dbReference type="InterPro" id="IPR017853">
    <property type="entry name" value="GH"/>
</dbReference>
<dbReference type="Pfam" id="PF02922">
    <property type="entry name" value="CBM_48"/>
    <property type="match status" value="1"/>
</dbReference>
<dbReference type="SUPFAM" id="SSF51445">
    <property type="entry name" value="(Trans)glycosidases"/>
    <property type="match status" value="1"/>
</dbReference>
<comment type="caution">
    <text evidence="6">The sequence shown here is derived from an EMBL/GenBank/DDBJ whole genome shotgun (WGS) entry which is preliminary data.</text>
</comment>
<evidence type="ECO:0000313" key="7">
    <source>
        <dbReference type="Proteomes" id="UP001142175"/>
    </source>
</evidence>
<dbReference type="InterPro" id="IPR011837">
    <property type="entry name" value="Glycogen_debranch_GlgX"/>
</dbReference>
<reference evidence="6" key="1">
    <citation type="submission" date="2022-08" db="EMBL/GenBank/DDBJ databases">
        <authorList>
            <person name="Zhang D."/>
        </authorList>
    </citation>
    <scope>NUCLEOTIDE SEQUENCE</scope>
    <source>
        <strain evidence="6">XJ19-11</strain>
    </source>
</reference>
<dbReference type="InterPro" id="IPR048650">
    <property type="entry name" value="ISOA1-3-like_C"/>
</dbReference>
<dbReference type="InterPro" id="IPR013780">
    <property type="entry name" value="Glyco_hydro_b"/>
</dbReference>
<dbReference type="Pfam" id="PF21156">
    <property type="entry name" value="ISOA1-3_C"/>
    <property type="match status" value="1"/>
</dbReference>
<evidence type="ECO:0000256" key="1">
    <source>
        <dbReference type="ARBA" id="ARBA00008061"/>
    </source>
</evidence>
<gene>
    <name evidence="6" type="primary">glgX</name>
    <name evidence="6" type="ORF">NU887_00790</name>
</gene>
<dbReference type="Proteomes" id="UP001142175">
    <property type="component" value="Unassembled WGS sequence"/>
</dbReference>
<dbReference type="RefSeq" id="WP_258421445.1">
    <property type="nucleotide sequence ID" value="NZ_JANSUY010000001.1"/>
</dbReference>
<dbReference type="NCBIfam" id="TIGR02100">
    <property type="entry name" value="glgX_debranch"/>
    <property type="match status" value="1"/>
</dbReference>
<dbReference type="Pfam" id="PF00128">
    <property type="entry name" value="Alpha-amylase"/>
    <property type="match status" value="2"/>
</dbReference>
<dbReference type="AlphaFoldDB" id="A0A9X2P5R1"/>
<evidence type="ECO:0000256" key="4">
    <source>
        <dbReference type="ARBA" id="ARBA00023295"/>
    </source>
</evidence>
<evidence type="ECO:0000256" key="3">
    <source>
        <dbReference type="ARBA" id="ARBA00022946"/>
    </source>
</evidence>